<feature type="region of interest" description="Disordered" evidence="1">
    <location>
        <begin position="76"/>
        <end position="95"/>
    </location>
</feature>
<reference evidence="2" key="1">
    <citation type="submission" date="2020-08" db="EMBL/GenBank/DDBJ databases">
        <title>Ramlibacter sp. GTP1 16S ribosomal RNA gene genome sequencing and assembly.</title>
        <authorList>
            <person name="Kang M."/>
        </authorList>
    </citation>
    <scope>NUCLEOTIDE SEQUENCE</scope>
    <source>
        <strain evidence="2">GTP1</strain>
    </source>
</reference>
<accession>A0A923MGU9</accession>
<dbReference type="Proteomes" id="UP000596827">
    <property type="component" value="Unassembled WGS sequence"/>
</dbReference>
<dbReference type="InterPro" id="IPR024997">
    <property type="entry name" value="DUF3892"/>
</dbReference>
<gene>
    <name evidence="2" type="ORF">H8R02_29875</name>
</gene>
<sequence>MAQNVQITCINKTPRMDPHDRIHSVGGVNPDGTRWKLGQQEAIAGVEAGKWQFYVSVGGKSVWVIVATSRWGNKYLKTEDDGEQPNNLLSLPECP</sequence>
<dbReference type="Pfam" id="PF13031">
    <property type="entry name" value="DUF3892"/>
    <property type="match status" value="1"/>
</dbReference>
<evidence type="ECO:0000256" key="1">
    <source>
        <dbReference type="SAM" id="MobiDB-lite"/>
    </source>
</evidence>
<dbReference type="RefSeq" id="WP_187085655.1">
    <property type="nucleotide sequence ID" value="NZ_JACORU010000023.1"/>
</dbReference>
<protein>
    <submittedName>
        <fullName evidence="2">DUF3892 domain-containing protein</fullName>
    </submittedName>
</protein>
<comment type="caution">
    <text evidence="2">The sequence shown here is derived from an EMBL/GenBank/DDBJ whole genome shotgun (WGS) entry which is preliminary data.</text>
</comment>
<dbReference type="AlphaFoldDB" id="A0A923MGU9"/>
<name>A0A923MGU9_9BURK</name>
<organism evidence="2 3">
    <name type="scientific">Ramlibacter albus</name>
    <dbReference type="NCBI Taxonomy" id="2079448"/>
    <lineage>
        <taxon>Bacteria</taxon>
        <taxon>Pseudomonadati</taxon>
        <taxon>Pseudomonadota</taxon>
        <taxon>Betaproteobacteria</taxon>
        <taxon>Burkholderiales</taxon>
        <taxon>Comamonadaceae</taxon>
        <taxon>Ramlibacter</taxon>
    </lineage>
</organism>
<proteinExistence type="predicted"/>
<evidence type="ECO:0000313" key="2">
    <source>
        <dbReference type="EMBL" id="MBC5768707.1"/>
    </source>
</evidence>
<dbReference type="EMBL" id="JACORU010000023">
    <property type="protein sequence ID" value="MBC5768707.1"/>
    <property type="molecule type" value="Genomic_DNA"/>
</dbReference>
<keyword evidence="3" id="KW-1185">Reference proteome</keyword>
<evidence type="ECO:0000313" key="3">
    <source>
        <dbReference type="Proteomes" id="UP000596827"/>
    </source>
</evidence>